<accession>A0AAU8FJ84</accession>
<dbReference type="InterPro" id="IPR023296">
    <property type="entry name" value="Glyco_hydro_beta-prop_sf"/>
</dbReference>
<proteinExistence type="predicted"/>
<dbReference type="RefSeq" id="WP_353719960.1">
    <property type="nucleotide sequence ID" value="NZ_CP159289.1"/>
</dbReference>
<name>A0AAU8FJ84_9BACT</name>
<gene>
    <name evidence="1" type="ORF">ABV298_30875</name>
</gene>
<sequence length="481" mass="53983">MTPKPQLLPLVTGILFCSFCQAQQPLELGSRREIFVDHYLIDRLQNVTLQLHHPRNEGPVLQFDKPWEGNFSGYCTIIRDGELLRAYYRGVRNAGADGNDSEVTCYAESKDGTHWVKPDLGINKVDGSEKNNTILAGEPPVTHNFSPFLDKNPKAKPEERFKALGGTKKSGLVAYASPDGIHWKKMASGSVFTKGLFDSQNVSFWSENEGKYVCYFRTWTGDGFNGYRSVSRTTSDDFIHWSEPTPMTFGDTPPEHLYTQQTSPYYRAPHIYLAIGARFMPNRQVVSDDDAKRLNVNPKYYNDCSDAILMSSRGGAVYDRTFMESFIRPGIGLANWVSRSNYPALNVVQTSDTEMSVFVNEEYAQPTAHLKRYSMRIDGFASLAAPYKGGEVLTKPFTFEGRELEINYSTSAAGELKIELQDASGNPIPGFTLEECPAIIGNEISRVVRWKGGADVSRLSSRPVRMRITIRDGDLYSLKFN</sequence>
<dbReference type="Gene3D" id="2.115.10.20">
    <property type="entry name" value="Glycosyl hydrolase domain, family 43"/>
    <property type="match status" value="1"/>
</dbReference>
<evidence type="ECO:0008006" key="2">
    <source>
        <dbReference type="Google" id="ProtNLM"/>
    </source>
</evidence>
<reference evidence="1" key="1">
    <citation type="submission" date="2024-06" db="EMBL/GenBank/DDBJ databases">
        <title>Sequencing and assembly of the genome of Dyadobacter sp. strain 676, a symbiont of Cyamopsis tetragonoloba.</title>
        <authorList>
            <person name="Guro P."/>
            <person name="Sazanova A."/>
            <person name="Kuznetsova I."/>
            <person name="Belimov A."/>
            <person name="Safronova V."/>
        </authorList>
    </citation>
    <scope>NUCLEOTIDE SEQUENCE</scope>
    <source>
        <strain evidence="1">676</strain>
    </source>
</reference>
<protein>
    <recommendedName>
        <fullName evidence="2">Glycosyl hydrolase family 32 N-terminal domain-containing protein</fullName>
    </recommendedName>
</protein>
<organism evidence="1">
    <name type="scientific">Dyadobacter sp. 676</name>
    <dbReference type="NCBI Taxonomy" id="3088362"/>
    <lineage>
        <taxon>Bacteria</taxon>
        <taxon>Pseudomonadati</taxon>
        <taxon>Bacteroidota</taxon>
        <taxon>Cytophagia</taxon>
        <taxon>Cytophagales</taxon>
        <taxon>Spirosomataceae</taxon>
        <taxon>Dyadobacter</taxon>
    </lineage>
</organism>
<dbReference type="AlphaFoldDB" id="A0AAU8FJ84"/>
<dbReference type="EMBL" id="CP159289">
    <property type="protein sequence ID" value="XCH24645.1"/>
    <property type="molecule type" value="Genomic_DNA"/>
</dbReference>
<dbReference type="SUPFAM" id="SSF75005">
    <property type="entry name" value="Arabinanase/levansucrase/invertase"/>
    <property type="match status" value="1"/>
</dbReference>
<evidence type="ECO:0000313" key="1">
    <source>
        <dbReference type="EMBL" id="XCH24645.1"/>
    </source>
</evidence>